<dbReference type="PRINTS" id="PR00974">
    <property type="entry name" value="RIBOSOMALS18"/>
</dbReference>
<dbReference type="GO" id="GO:0070181">
    <property type="term" value="F:small ribosomal subunit rRNA binding"/>
    <property type="evidence" value="ECO:0007669"/>
    <property type="project" value="TreeGrafter"/>
</dbReference>
<evidence type="ECO:0000313" key="4">
    <source>
        <dbReference type="EMBL" id="SUZ73682.1"/>
    </source>
</evidence>
<dbReference type="EMBL" id="UINC01001186">
    <property type="protein sequence ID" value="SUZ73682.1"/>
    <property type="molecule type" value="Genomic_DNA"/>
</dbReference>
<evidence type="ECO:0008006" key="5">
    <source>
        <dbReference type="Google" id="ProtNLM"/>
    </source>
</evidence>
<dbReference type="SUPFAM" id="SSF46911">
    <property type="entry name" value="Ribosomal protein S18"/>
    <property type="match status" value="1"/>
</dbReference>
<organism evidence="4">
    <name type="scientific">marine metagenome</name>
    <dbReference type="NCBI Taxonomy" id="408172"/>
    <lineage>
        <taxon>unclassified sequences</taxon>
        <taxon>metagenomes</taxon>
        <taxon>ecological metagenomes</taxon>
    </lineage>
</organism>
<dbReference type="NCBIfam" id="TIGR00165">
    <property type="entry name" value="S18"/>
    <property type="match status" value="1"/>
</dbReference>
<name>A0A381Q2Z2_9ZZZZ</name>
<keyword evidence="2" id="KW-0689">Ribosomal protein</keyword>
<dbReference type="PROSITE" id="PS00057">
    <property type="entry name" value="RIBOSOMAL_S18"/>
    <property type="match status" value="1"/>
</dbReference>
<sequence length="76" mass="8590">MAFMGRGRVCKFCEDRTLTIDYKNVKLIRKFVNEQGKIIPGRVTGTCSKHQRHLTGAIKRARNIALLSYSGDEFSG</sequence>
<reference evidence="4" key="1">
    <citation type="submission" date="2018-05" db="EMBL/GenBank/DDBJ databases">
        <authorList>
            <person name="Lanie J.A."/>
            <person name="Ng W.-L."/>
            <person name="Kazmierczak K.M."/>
            <person name="Andrzejewski T.M."/>
            <person name="Davidsen T.M."/>
            <person name="Wayne K.J."/>
            <person name="Tettelin H."/>
            <person name="Glass J.I."/>
            <person name="Rusch D."/>
            <person name="Podicherti R."/>
            <person name="Tsui H.-C.T."/>
            <person name="Winkler M.E."/>
        </authorList>
    </citation>
    <scope>NUCLEOTIDE SEQUENCE</scope>
</reference>
<accession>A0A381Q2Z2</accession>
<dbReference type="PANTHER" id="PTHR13479">
    <property type="entry name" value="30S RIBOSOMAL PROTEIN S18"/>
    <property type="match status" value="1"/>
</dbReference>
<dbReference type="InterPro" id="IPR018275">
    <property type="entry name" value="Ribosomal_bS18_CS"/>
</dbReference>
<keyword evidence="3" id="KW-0687">Ribonucleoprotein</keyword>
<dbReference type="AlphaFoldDB" id="A0A381Q2Z2"/>
<evidence type="ECO:0000256" key="3">
    <source>
        <dbReference type="ARBA" id="ARBA00023274"/>
    </source>
</evidence>
<dbReference type="Pfam" id="PF01084">
    <property type="entry name" value="Ribosomal_S18"/>
    <property type="match status" value="1"/>
</dbReference>
<dbReference type="InterPro" id="IPR036870">
    <property type="entry name" value="Ribosomal_bS18_sf"/>
</dbReference>
<dbReference type="GO" id="GO:0006412">
    <property type="term" value="P:translation"/>
    <property type="evidence" value="ECO:0007669"/>
    <property type="project" value="InterPro"/>
</dbReference>
<dbReference type="HAMAP" id="MF_00270">
    <property type="entry name" value="Ribosomal_bS18"/>
    <property type="match status" value="1"/>
</dbReference>
<dbReference type="Gene3D" id="4.10.640.10">
    <property type="entry name" value="Ribosomal protein S18"/>
    <property type="match status" value="1"/>
</dbReference>
<dbReference type="InterPro" id="IPR001648">
    <property type="entry name" value="Ribosomal_bS18"/>
</dbReference>
<gene>
    <name evidence="4" type="ORF">METZ01_LOCUS26536</name>
</gene>
<dbReference type="GO" id="GO:0022627">
    <property type="term" value="C:cytosolic small ribosomal subunit"/>
    <property type="evidence" value="ECO:0007669"/>
    <property type="project" value="TreeGrafter"/>
</dbReference>
<proteinExistence type="inferred from homology"/>
<evidence type="ECO:0000256" key="1">
    <source>
        <dbReference type="ARBA" id="ARBA00005589"/>
    </source>
</evidence>
<protein>
    <recommendedName>
        <fullName evidence="5">30S ribosomal protein S18</fullName>
    </recommendedName>
</protein>
<dbReference type="PANTHER" id="PTHR13479:SF40">
    <property type="entry name" value="SMALL RIBOSOMAL SUBUNIT PROTEIN BS18M"/>
    <property type="match status" value="1"/>
</dbReference>
<evidence type="ECO:0000256" key="2">
    <source>
        <dbReference type="ARBA" id="ARBA00022980"/>
    </source>
</evidence>
<dbReference type="GO" id="GO:0003735">
    <property type="term" value="F:structural constituent of ribosome"/>
    <property type="evidence" value="ECO:0007669"/>
    <property type="project" value="InterPro"/>
</dbReference>
<comment type="similarity">
    <text evidence="1">Belongs to the bacterial ribosomal protein bS18 family.</text>
</comment>